<dbReference type="RefSeq" id="WP_220587544.1">
    <property type="nucleotide sequence ID" value="NZ_RKLQ01000001.1"/>
</dbReference>
<dbReference type="EMBL" id="RKLQ01000001">
    <property type="protein sequence ID" value="MBX0303335.1"/>
    <property type="molecule type" value="Genomic_DNA"/>
</dbReference>
<dbReference type="HAMAP" id="MF_00498">
    <property type="entry name" value="UPF0179"/>
    <property type="match status" value="1"/>
</dbReference>
<proteinExistence type="inferred from homology"/>
<name>A0A8J7YCD0_9EURY</name>
<dbReference type="PANTHER" id="PTHR40699:SF1">
    <property type="entry name" value="UPF0179 PROTEIN MJ1627"/>
    <property type="match status" value="1"/>
</dbReference>
<dbReference type="InterPro" id="IPR005369">
    <property type="entry name" value="UPF0179"/>
</dbReference>
<organism evidence="3 4">
    <name type="scientific">Haloarcula salinisoli</name>
    <dbReference type="NCBI Taxonomy" id="2487746"/>
    <lineage>
        <taxon>Archaea</taxon>
        <taxon>Methanobacteriati</taxon>
        <taxon>Methanobacteriota</taxon>
        <taxon>Stenosarchaea group</taxon>
        <taxon>Halobacteria</taxon>
        <taxon>Halobacteriales</taxon>
        <taxon>Haloarculaceae</taxon>
        <taxon>Haloarcula</taxon>
    </lineage>
</organism>
<comment type="caution">
    <text evidence="3">The sequence shown here is derived from an EMBL/GenBank/DDBJ whole genome shotgun (WGS) entry which is preliminary data.</text>
</comment>
<keyword evidence="4" id="KW-1185">Reference proteome</keyword>
<protein>
    <recommendedName>
        <fullName evidence="2">UPF0179 protein EGD98_06570</fullName>
    </recommendedName>
</protein>
<comment type="similarity">
    <text evidence="1 2">Belongs to the UPF0179 family.</text>
</comment>
<dbReference type="AlphaFoldDB" id="A0A8J7YCD0"/>
<reference evidence="3" key="1">
    <citation type="submission" date="2021-06" db="EMBL/GenBank/DDBJ databases">
        <title>Halomicroarcula sp. F24A a new haloarchaeum isolated from saline soil.</title>
        <authorList>
            <person name="Duran-Viseras A."/>
            <person name="Sanchez-Porro C."/>
            <person name="Ventosa A."/>
        </authorList>
    </citation>
    <scope>NUCLEOTIDE SEQUENCE</scope>
    <source>
        <strain evidence="3">F24A</strain>
    </source>
</reference>
<dbReference type="PIRSF" id="PIRSF006595">
    <property type="entry name" value="UCP006595"/>
    <property type="match status" value="1"/>
</dbReference>
<evidence type="ECO:0000256" key="2">
    <source>
        <dbReference type="HAMAP-Rule" id="MF_00498"/>
    </source>
</evidence>
<sequence>MTTVTLVGTRLAEAGEEFVYRGEASGCAGCPYRDQCLNLTPGRRYRITEVRESGQTLDCAVHDAGVRAVEVEPAAIRVNVPTKGAFAGSTAELAGPCPHTECPSHPYCEPQGADFDTEYRITEVLGDPPHDYCMLDRDLTMVEFEAPDDA</sequence>
<dbReference type="Proteomes" id="UP000783863">
    <property type="component" value="Unassembled WGS sequence"/>
</dbReference>
<evidence type="ECO:0000313" key="3">
    <source>
        <dbReference type="EMBL" id="MBX0303335.1"/>
    </source>
</evidence>
<gene>
    <name evidence="3" type="ORF">EGD98_06570</name>
</gene>
<dbReference type="Pfam" id="PF03684">
    <property type="entry name" value="UPF0179"/>
    <property type="match status" value="1"/>
</dbReference>
<accession>A0A8J7YCD0</accession>
<evidence type="ECO:0000256" key="1">
    <source>
        <dbReference type="ARBA" id="ARBA00010824"/>
    </source>
</evidence>
<evidence type="ECO:0000313" key="4">
    <source>
        <dbReference type="Proteomes" id="UP000783863"/>
    </source>
</evidence>
<dbReference type="PANTHER" id="PTHR40699">
    <property type="entry name" value="UPF0179 PROTEIN MJ1627"/>
    <property type="match status" value="1"/>
</dbReference>